<evidence type="ECO:0000259" key="3">
    <source>
        <dbReference type="SMART" id="SM00568"/>
    </source>
</evidence>
<evidence type="ECO:0000256" key="2">
    <source>
        <dbReference type="SAM" id="MobiDB-lite"/>
    </source>
</evidence>
<keyword evidence="5" id="KW-1185">Reference proteome</keyword>
<proteinExistence type="inferred from homology"/>
<name>A0A2I0AII0_9ASPA</name>
<dbReference type="Gene3D" id="2.30.29.30">
    <property type="entry name" value="Pleckstrin-homology domain (PH domain)/Phosphotyrosine-binding domain (PTB)"/>
    <property type="match status" value="1"/>
</dbReference>
<dbReference type="AlphaFoldDB" id="A0A2I0AII0"/>
<dbReference type="InterPro" id="IPR011993">
    <property type="entry name" value="PH-like_dom_sf"/>
</dbReference>
<sequence>MDGKQPPPPGYPRLPGGKDGGAWAVGTPTAPPALYSDPERQRVPVSYAAAAAAVDPICGNRSTSSVPASAVPLQTTNNNPYVRVSPVRGSGAVTSETVCKALGRFGKKLEDTTKKAGDLAGNVWQHLRTGPSFTDAAMARLAQGTKILVEGGNDKVFQHNFGLYPGEQLRKVFACYLSTSSGPAIGTLYLSTLRLAFCSENPLYHYTPAGQQEWVYYKDKNDAANKQRRDDFNADGEGADVAGAKSAGYLVGDKDAGRDPALEQRPDHVHYVGRQSQRHCHASTEEDAARFLKSERFQSPSISLVLRATELRTEKNGR</sequence>
<evidence type="ECO:0000313" key="5">
    <source>
        <dbReference type="Proteomes" id="UP000236161"/>
    </source>
</evidence>
<feature type="domain" description="GRAM" evidence="3">
    <location>
        <begin position="155"/>
        <end position="318"/>
    </location>
</feature>
<gene>
    <name evidence="4" type="primary">GEM</name>
    <name evidence="4" type="ORF">AXF42_Ash003996</name>
</gene>
<accession>A0A2I0AII0</accession>
<evidence type="ECO:0000313" key="4">
    <source>
        <dbReference type="EMBL" id="PKA55357.1"/>
    </source>
</evidence>
<reference evidence="4 5" key="1">
    <citation type="journal article" date="2017" name="Nature">
        <title>The Apostasia genome and the evolution of orchids.</title>
        <authorList>
            <person name="Zhang G.Q."/>
            <person name="Liu K.W."/>
            <person name="Li Z."/>
            <person name="Lohaus R."/>
            <person name="Hsiao Y.Y."/>
            <person name="Niu S.C."/>
            <person name="Wang J.Y."/>
            <person name="Lin Y.C."/>
            <person name="Xu Q."/>
            <person name="Chen L.J."/>
            <person name="Yoshida K."/>
            <person name="Fujiwara S."/>
            <person name="Wang Z.W."/>
            <person name="Zhang Y.Q."/>
            <person name="Mitsuda N."/>
            <person name="Wang M."/>
            <person name="Liu G.H."/>
            <person name="Pecoraro L."/>
            <person name="Huang H.X."/>
            <person name="Xiao X.J."/>
            <person name="Lin M."/>
            <person name="Wu X.Y."/>
            <person name="Wu W.L."/>
            <person name="Chen Y.Y."/>
            <person name="Chang S.B."/>
            <person name="Sakamoto S."/>
            <person name="Ohme-Takagi M."/>
            <person name="Yagi M."/>
            <person name="Zeng S.J."/>
            <person name="Shen C.Y."/>
            <person name="Yeh C.M."/>
            <person name="Luo Y.B."/>
            <person name="Tsai W.C."/>
            <person name="Van de Peer Y."/>
            <person name="Liu Z.J."/>
        </authorList>
    </citation>
    <scope>NUCLEOTIDE SEQUENCE [LARGE SCALE GENOMIC DNA]</scope>
    <source>
        <strain evidence="5">cv. Shenzhen</strain>
        <tissue evidence="4">Stem</tissue>
    </source>
</reference>
<organism evidence="4 5">
    <name type="scientific">Apostasia shenzhenica</name>
    <dbReference type="NCBI Taxonomy" id="1088818"/>
    <lineage>
        <taxon>Eukaryota</taxon>
        <taxon>Viridiplantae</taxon>
        <taxon>Streptophyta</taxon>
        <taxon>Embryophyta</taxon>
        <taxon>Tracheophyta</taxon>
        <taxon>Spermatophyta</taxon>
        <taxon>Magnoliopsida</taxon>
        <taxon>Liliopsida</taxon>
        <taxon>Asparagales</taxon>
        <taxon>Orchidaceae</taxon>
        <taxon>Apostasioideae</taxon>
        <taxon>Apostasia</taxon>
    </lineage>
</organism>
<evidence type="ECO:0000256" key="1">
    <source>
        <dbReference type="ARBA" id="ARBA00009414"/>
    </source>
</evidence>
<dbReference type="InterPro" id="IPR004182">
    <property type="entry name" value="GRAM"/>
</dbReference>
<dbReference type="PANTHER" id="PTHR31969">
    <property type="entry name" value="GEM-LIKE PROTEIN 2"/>
    <property type="match status" value="1"/>
</dbReference>
<dbReference type="Proteomes" id="UP000236161">
    <property type="component" value="Unassembled WGS sequence"/>
</dbReference>
<feature type="compositionally biased region" description="Pro residues" evidence="2">
    <location>
        <begin position="1"/>
        <end position="12"/>
    </location>
</feature>
<dbReference type="Pfam" id="PF02893">
    <property type="entry name" value="GRAM"/>
    <property type="match status" value="1"/>
</dbReference>
<comment type="similarity">
    <text evidence="1">Belongs to the GEM family.</text>
</comment>
<dbReference type="InterPro" id="IPR037848">
    <property type="entry name" value="GEM-like"/>
</dbReference>
<protein>
    <submittedName>
        <fullName evidence="4">GLABRA2 expression modulator</fullName>
    </submittedName>
</protein>
<dbReference type="SMART" id="SM00568">
    <property type="entry name" value="GRAM"/>
    <property type="match status" value="1"/>
</dbReference>
<feature type="region of interest" description="Disordered" evidence="2">
    <location>
        <begin position="1"/>
        <end position="37"/>
    </location>
</feature>
<dbReference type="STRING" id="1088818.A0A2I0AII0"/>
<dbReference type="EMBL" id="KZ451980">
    <property type="protein sequence ID" value="PKA55357.1"/>
    <property type="molecule type" value="Genomic_DNA"/>
</dbReference>
<dbReference type="OrthoDB" id="1876989at2759"/>